<dbReference type="Gene3D" id="3.40.50.10320">
    <property type="entry name" value="LmbE-like"/>
    <property type="match status" value="1"/>
</dbReference>
<dbReference type="PANTHER" id="PTHR12993">
    <property type="entry name" value="N-ACETYLGLUCOSAMINYL-PHOSPHATIDYLINOSITOL DE-N-ACETYLASE-RELATED"/>
    <property type="match status" value="1"/>
</dbReference>
<dbReference type="InterPro" id="IPR024078">
    <property type="entry name" value="LmbE-like_dom_sf"/>
</dbReference>
<evidence type="ECO:0000313" key="1">
    <source>
        <dbReference type="EMBL" id="PWU22900.1"/>
    </source>
</evidence>
<dbReference type="EMBL" id="PSRQ01000053">
    <property type="protein sequence ID" value="PWU22900.1"/>
    <property type="molecule type" value="Genomic_DNA"/>
</dbReference>
<comment type="caution">
    <text evidence="1">The sequence shown here is derived from an EMBL/GenBank/DDBJ whole genome shotgun (WGS) entry which is preliminary data.</text>
</comment>
<reference evidence="1 2" key="1">
    <citation type="submission" date="2018-02" db="EMBL/GenBank/DDBJ databases">
        <title>Genomic Reconstructions from Amazon Rainforest and Pasture Soil Reveal Novel Insights into the Physiology of Candidate Phyla in Tropical Sites.</title>
        <authorList>
            <person name="Kroeger M.E."/>
            <person name="Delmont T."/>
            <person name="Eren A.M."/>
            <person name="Guo J."/>
            <person name="Meyer K.M."/>
            <person name="Khan K."/>
            <person name="Rodrigues J.L.M."/>
            <person name="Bohannan B.J.M."/>
            <person name="Tringe S."/>
            <person name="Borges C.D."/>
            <person name="Tiedje J."/>
            <person name="Tsai S.M."/>
            <person name="Nusslein K."/>
        </authorList>
    </citation>
    <scope>NUCLEOTIDE SEQUENCE [LARGE SCALE GENOMIC DNA]</scope>
    <source>
        <strain evidence="1">Amazon FNV 2010 28 9</strain>
    </source>
</reference>
<proteinExistence type="predicted"/>
<accession>A0A317JPA2</accession>
<name>A0A317JPA2_9BACT</name>
<dbReference type="InterPro" id="IPR003737">
    <property type="entry name" value="GlcNAc_PI_deacetylase-related"/>
</dbReference>
<dbReference type="SUPFAM" id="SSF102588">
    <property type="entry name" value="LmbE-like"/>
    <property type="match status" value="1"/>
</dbReference>
<dbReference type="Proteomes" id="UP000246104">
    <property type="component" value="Unassembled WGS sequence"/>
</dbReference>
<organism evidence="1 2">
    <name type="scientific">Candidatus Cerribacteria bacterium 'Amazon FNV 2010 28 9'</name>
    <dbReference type="NCBI Taxonomy" id="2081795"/>
    <lineage>
        <taxon>Bacteria</taxon>
        <taxon>Candidatus Cerribacteria</taxon>
    </lineage>
</organism>
<sequence>MTYLFFFAHPDDESVACAATMHALVQNGDRVIVVLATDGAAGEMSLKAQKDLEHHKSIANLRREEAKKAQETIGYHELRFLNFQDGQITNEMVWKSLKESCITMIDEYKPDVVITFDHSGWYFHLDHVGVSIATTLAVQQATHRTDAFLIVHMSVKQGKWKYIFPDILPITHTVNATAYKAMKLLTLDAHLSQDLEIIRKKVMEEANHLELYQLAFATEKGKKLLHDHPVFHTVTK</sequence>
<dbReference type="Pfam" id="PF02585">
    <property type="entry name" value="PIG-L"/>
    <property type="match status" value="1"/>
</dbReference>
<dbReference type="PANTHER" id="PTHR12993:SF11">
    <property type="entry name" value="N-ACETYLGLUCOSAMINYL-PHOSPHATIDYLINOSITOL DE-N-ACETYLASE"/>
    <property type="match status" value="1"/>
</dbReference>
<dbReference type="AlphaFoldDB" id="A0A317JPA2"/>
<gene>
    <name evidence="1" type="ORF">C5B42_04935</name>
</gene>
<evidence type="ECO:0008006" key="3">
    <source>
        <dbReference type="Google" id="ProtNLM"/>
    </source>
</evidence>
<dbReference type="GO" id="GO:0016811">
    <property type="term" value="F:hydrolase activity, acting on carbon-nitrogen (but not peptide) bonds, in linear amides"/>
    <property type="evidence" value="ECO:0007669"/>
    <property type="project" value="TreeGrafter"/>
</dbReference>
<protein>
    <recommendedName>
        <fullName evidence="3">PIG-L family deacetylase</fullName>
    </recommendedName>
</protein>
<evidence type="ECO:0000313" key="2">
    <source>
        <dbReference type="Proteomes" id="UP000246104"/>
    </source>
</evidence>